<accession>A0A7S8IU27</accession>
<dbReference type="RefSeq" id="WP_200980870.1">
    <property type="nucleotide sequence ID" value="NZ_CP064654.1"/>
</dbReference>
<keyword evidence="2" id="KW-1185">Reference proteome</keyword>
<reference evidence="1 2" key="1">
    <citation type="submission" date="2020-11" db="EMBL/GenBank/DDBJ databases">
        <title>The genome sequence of Erythrobacter sp. 6D36.</title>
        <authorList>
            <person name="Liu Y."/>
        </authorList>
    </citation>
    <scope>NUCLEOTIDE SEQUENCE [LARGE SCALE GENOMIC DNA]</scope>
    <source>
        <strain evidence="1 2">6D36</strain>
    </source>
</reference>
<dbReference type="KEGG" id="qso:IRL76_08070"/>
<dbReference type="Proteomes" id="UP000594459">
    <property type="component" value="Chromosome"/>
</dbReference>
<name>A0A7S8IU27_9SPHN</name>
<evidence type="ECO:0000313" key="2">
    <source>
        <dbReference type="Proteomes" id="UP000594459"/>
    </source>
</evidence>
<protein>
    <recommendedName>
        <fullName evidence="3">Globin</fullName>
    </recommendedName>
</protein>
<dbReference type="AlphaFoldDB" id="A0A7S8IU27"/>
<evidence type="ECO:0000313" key="1">
    <source>
        <dbReference type="EMBL" id="QPC97860.1"/>
    </source>
</evidence>
<evidence type="ECO:0008006" key="3">
    <source>
        <dbReference type="Google" id="ProtNLM"/>
    </source>
</evidence>
<dbReference type="EMBL" id="CP064654">
    <property type="protein sequence ID" value="QPC97860.1"/>
    <property type="molecule type" value="Genomic_DNA"/>
</dbReference>
<gene>
    <name evidence="1" type="ORF">IRL76_08070</name>
</gene>
<organism evidence="1 2">
    <name type="scientific">Qipengyuania soli</name>
    <dbReference type="NCBI Taxonomy" id="2782568"/>
    <lineage>
        <taxon>Bacteria</taxon>
        <taxon>Pseudomonadati</taxon>
        <taxon>Pseudomonadota</taxon>
        <taxon>Alphaproteobacteria</taxon>
        <taxon>Sphingomonadales</taxon>
        <taxon>Erythrobacteraceae</taxon>
        <taxon>Qipengyuania</taxon>
    </lineage>
</organism>
<proteinExistence type="predicted"/>
<sequence>MAEDRVTLAERSLQRLADERGDVTGEMIDAYYRRHPDARASFEHHGLGHTHELEARMATEALFLLLQWVESPPTARIDHGTAIVHHNDTMLIPPRWYLGLVDAALEILFETIPADCDDEREMWLEVRQEFASFVESLRQDFFRSDGGAPLPDFRPPNT</sequence>